<proteinExistence type="predicted"/>
<keyword evidence="3" id="KW-1185">Reference proteome</keyword>
<evidence type="ECO:0000313" key="3">
    <source>
        <dbReference type="Proteomes" id="UP000634668"/>
    </source>
</evidence>
<comment type="caution">
    <text evidence="2">The sequence shown here is derived from an EMBL/GenBank/DDBJ whole genome shotgun (WGS) entry which is preliminary data.</text>
</comment>
<accession>A0A918MQ22</accession>
<protein>
    <submittedName>
        <fullName evidence="2">Uncharacterized protein</fullName>
    </submittedName>
</protein>
<keyword evidence="1" id="KW-0812">Transmembrane</keyword>
<name>A0A918MQ22_9FLAO</name>
<keyword evidence="1" id="KW-0472">Membrane</keyword>
<dbReference type="AlphaFoldDB" id="A0A918MQ22"/>
<organism evidence="2 3">
    <name type="scientific">Arenibacter certesii</name>
    <dbReference type="NCBI Taxonomy" id="228955"/>
    <lineage>
        <taxon>Bacteria</taxon>
        <taxon>Pseudomonadati</taxon>
        <taxon>Bacteroidota</taxon>
        <taxon>Flavobacteriia</taxon>
        <taxon>Flavobacteriales</taxon>
        <taxon>Flavobacteriaceae</taxon>
        <taxon>Arenibacter</taxon>
    </lineage>
</organism>
<feature type="transmembrane region" description="Helical" evidence="1">
    <location>
        <begin position="21"/>
        <end position="42"/>
    </location>
</feature>
<dbReference type="InterPro" id="IPR008969">
    <property type="entry name" value="CarboxyPept-like_regulatory"/>
</dbReference>
<gene>
    <name evidence="2" type="ORF">GCM10007383_32930</name>
</gene>
<dbReference type="Proteomes" id="UP000634668">
    <property type="component" value="Unassembled WGS sequence"/>
</dbReference>
<evidence type="ECO:0000313" key="2">
    <source>
        <dbReference type="EMBL" id="GGW46032.1"/>
    </source>
</evidence>
<keyword evidence="1" id="KW-1133">Transmembrane helix</keyword>
<dbReference type="EMBL" id="BMWP01000028">
    <property type="protein sequence ID" value="GGW46032.1"/>
    <property type="molecule type" value="Genomic_DNA"/>
</dbReference>
<reference evidence="2" key="1">
    <citation type="journal article" date="2014" name="Int. J. Syst. Evol. Microbiol.">
        <title>Complete genome sequence of Corynebacterium casei LMG S-19264T (=DSM 44701T), isolated from a smear-ripened cheese.</title>
        <authorList>
            <consortium name="US DOE Joint Genome Institute (JGI-PGF)"/>
            <person name="Walter F."/>
            <person name="Albersmeier A."/>
            <person name="Kalinowski J."/>
            <person name="Ruckert C."/>
        </authorList>
    </citation>
    <scope>NUCLEOTIDE SEQUENCE</scope>
    <source>
        <strain evidence="2">KCTC 12113</strain>
    </source>
</reference>
<evidence type="ECO:0000256" key="1">
    <source>
        <dbReference type="SAM" id="Phobius"/>
    </source>
</evidence>
<sequence length="95" mass="10715">MRKKLNYYYRVFETLDYRKCSISFIMLRVFPLMFMIFSLKVYPHSNSNNLKSAAVIWGAKQTPISGSVKDASGTPIPGVNILLVGTVTGTQTDYI</sequence>
<reference evidence="2" key="2">
    <citation type="submission" date="2020-09" db="EMBL/GenBank/DDBJ databases">
        <authorList>
            <person name="Sun Q."/>
            <person name="Kim S."/>
        </authorList>
    </citation>
    <scope>NUCLEOTIDE SEQUENCE</scope>
    <source>
        <strain evidence="2">KCTC 12113</strain>
    </source>
</reference>
<dbReference type="SUPFAM" id="SSF49464">
    <property type="entry name" value="Carboxypeptidase regulatory domain-like"/>
    <property type="match status" value="1"/>
</dbReference>